<keyword evidence="12" id="KW-1185">Reference proteome</keyword>
<gene>
    <name evidence="11" type="ORF">J2S77_000230</name>
</gene>
<name>A0ABT9VBT3_9BACI</name>
<reference evidence="11 12" key="1">
    <citation type="submission" date="2023-07" db="EMBL/GenBank/DDBJ databases">
        <title>Genomic Encyclopedia of Type Strains, Phase IV (KMG-IV): sequencing the most valuable type-strain genomes for metagenomic binning, comparative biology and taxonomic classification.</title>
        <authorList>
            <person name="Goeker M."/>
        </authorList>
    </citation>
    <scope>NUCLEOTIDE SEQUENCE [LARGE SCALE GENOMIC DNA]</scope>
    <source>
        <strain evidence="11 12">DSM 16460</strain>
    </source>
</reference>
<dbReference type="NCBIfam" id="NF045515">
    <property type="entry name" value="Glp_gephyrin"/>
    <property type="match status" value="1"/>
</dbReference>
<dbReference type="EC" id="2.10.1.1" evidence="4 9"/>
<dbReference type="Gene3D" id="3.90.105.10">
    <property type="entry name" value="Molybdopterin biosynthesis moea protein, domain 2"/>
    <property type="match status" value="1"/>
</dbReference>
<dbReference type="SMART" id="SM00852">
    <property type="entry name" value="MoCF_biosynth"/>
    <property type="match status" value="1"/>
</dbReference>
<evidence type="ECO:0000256" key="7">
    <source>
        <dbReference type="ARBA" id="ARBA00023150"/>
    </source>
</evidence>
<dbReference type="Gene3D" id="2.170.190.11">
    <property type="entry name" value="Molybdopterin biosynthesis moea protein, domain 3"/>
    <property type="match status" value="1"/>
</dbReference>
<evidence type="ECO:0000256" key="2">
    <source>
        <dbReference type="ARBA" id="ARBA00005046"/>
    </source>
</evidence>
<proteinExistence type="inferred from homology"/>
<organism evidence="11 12">
    <name type="scientific">Alkalibacillus salilacus</name>
    <dbReference type="NCBI Taxonomy" id="284582"/>
    <lineage>
        <taxon>Bacteria</taxon>
        <taxon>Bacillati</taxon>
        <taxon>Bacillota</taxon>
        <taxon>Bacilli</taxon>
        <taxon>Bacillales</taxon>
        <taxon>Bacillaceae</taxon>
        <taxon>Alkalibacillus</taxon>
    </lineage>
</organism>
<keyword evidence="9" id="KW-0460">Magnesium</keyword>
<dbReference type="PANTHER" id="PTHR10192:SF5">
    <property type="entry name" value="GEPHYRIN"/>
    <property type="match status" value="1"/>
</dbReference>
<dbReference type="PANTHER" id="PTHR10192">
    <property type="entry name" value="MOLYBDOPTERIN BIOSYNTHESIS PROTEIN"/>
    <property type="match status" value="1"/>
</dbReference>
<evidence type="ECO:0000313" key="12">
    <source>
        <dbReference type="Proteomes" id="UP001224359"/>
    </source>
</evidence>
<sequence>MVEERHPISVNEAVEKCMQHAITNTVESVSLHDANGRVLAEDLIATHDVPYFDRSPYDGFAIRAVDSSEASEQHPIAFRVVDEIGAGDRSEVKLAPFEAVRIMTGARLPEGADAVLMLERTEETEEGFKTSSQLKPGDNLSLTGEDLREGELILHKGETITPGVIAVLATFGYAQVSVYRKPIIGLIATGSELLDVDEPLDGQRIRNSNGPMIQAQANQINVECRVYQATEDHLSSLTHHVQQALKEVDCVVTTGGVSVGDFDLLPAVYEAIGAEVLFNKVAMRPGSVTTVAVKEGQFLFGLSGNPSACFTGFELFARPVLKKMMGDGKPYLPQSTATLDEPFKKYNPFTRFVRAIYQETVHGGRIAPAGFNKSNAISSIARSNAILVLPDGSEGWQTGDKVTVLHTDRMQGDATWTN</sequence>
<comment type="catalytic activity">
    <reaction evidence="8">
        <text>adenylyl-molybdopterin + molybdate = Mo-molybdopterin + AMP + H(+)</text>
        <dbReference type="Rhea" id="RHEA:35047"/>
        <dbReference type="ChEBI" id="CHEBI:15378"/>
        <dbReference type="ChEBI" id="CHEBI:36264"/>
        <dbReference type="ChEBI" id="CHEBI:62727"/>
        <dbReference type="ChEBI" id="CHEBI:71302"/>
        <dbReference type="ChEBI" id="CHEBI:456215"/>
        <dbReference type="EC" id="2.10.1.1"/>
    </reaction>
</comment>
<dbReference type="SUPFAM" id="SSF63882">
    <property type="entry name" value="MoeA N-terminal region -like"/>
    <property type="match status" value="1"/>
</dbReference>
<comment type="pathway">
    <text evidence="2 9">Cofactor biosynthesis; molybdopterin biosynthesis.</text>
</comment>
<accession>A0ABT9VBT3</accession>
<dbReference type="Pfam" id="PF00994">
    <property type="entry name" value="MoCF_biosynth"/>
    <property type="match status" value="1"/>
</dbReference>
<keyword evidence="6 9" id="KW-0500">Molybdenum</keyword>
<dbReference type="Gene3D" id="3.40.980.10">
    <property type="entry name" value="MoaB/Mog-like domain"/>
    <property type="match status" value="1"/>
</dbReference>
<dbReference type="InterPro" id="IPR038987">
    <property type="entry name" value="MoeA-like"/>
</dbReference>
<comment type="similarity">
    <text evidence="3 9">Belongs to the MoeA family.</text>
</comment>
<evidence type="ECO:0000256" key="4">
    <source>
        <dbReference type="ARBA" id="ARBA00013269"/>
    </source>
</evidence>
<feature type="domain" description="MoaB/Mog" evidence="10">
    <location>
        <begin position="185"/>
        <end position="323"/>
    </location>
</feature>
<dbReference type="InterPro" id="IPR005111">
    <property type="entry name" value="MoeA_C_domain_IV"/>
</dbReference>
<dbReference type="InterPro" id="IPR005110">
    <property type="entry name" value="MoeA_linker/N"/>
</dbReference>
<dbReference type="InterPro" id="IPR036135">
    <property type="entry name" value="MoeA_linker/N_sf"/>
</dbReference>
<keyword evidence="7 9" id="KW-0501">Molybdenum cofactor biosynthesis</keyword>
<dbReference type="InterPro" id="IPR001453">
    <property type="entry name" value="MoaB/Mog_dom"/>
</dbReference>
<evidence type="ECO:0000259" key="10">
    <source>
        <dbReference type="SMART" id="SM00852"/>
    </source>
</evidence>
<comment type="caution">
    <text evidence="11">The sequence shown here is derived from an EMBL/GenBank/DDBJ whole genome shotgun (WGS) entry which is preliminary data.</text>
</comment>
<evidence type="ECO:0000256" key="5">
    <source>
        <dbReference type="ARBA" id="ARBA00021108"/>
    </source>
</evidence>
<keyword evidence="9" id="KW-0479">Metal-binding</keyword>
<evidence type="ECO:0000313" key="11">
    <source>
        <dbReference type="EMBL" id="MDQ0158280.1"/>
    </source>
</evidence>
<comment type="cofactor">
    <cofactor evidence="9">
        <name>Mg(2+)</name>
        <dbReference type="ChEBI" id="CHEBI:18420"/>
    </cofactor>
</comment>
<dbReference type="Gene3D" id="2.40.340.10">
    <property type="entry name" value="MoeA, C-terminal, domain IV"/>
    <property type="match status" value="1"/>
</dbReference>
<evidence type="ECO:0000256" key="1">
    <source>
        <dbReference type="ARBA" id="ARBA00002901"/>
    </source>
</evidence>
<evidence type="ECO:0000256" key="9">
    <source>
        <dbReference type="RuleBase" id="RU365090"/>
    </source>
</evidence>
<dbReference type="InterPro" id="IPR036688">
    <property type="entry name" value="MoeA_C_domain_IV_sf"/>
</dbReference>
<protein>
    <recommendedName>
        <fullName evidence="5 9">Molybdopterin molybdenumtransferase</fullName>
        <ecNumber evidence="4 9">2.10.1.1</ecNumber>
    </recommendedName>
</protein>
<dbReference type="Pfam" id="PF03453">
    <property type="entry name" value="MoeA_N"/>
    <property type="match status" value="1"/>
</dbReference>
<keyword evidence="9 11" id="KW-0808">Transferase</keyword>
<dbReference type="GO" id="GO:0061599">
    <property type="term" value="F:molybdopterin molybdotransferase activity"/>
    <property type="evidence" value="ECO:0007669"/>
    <property type="project" value="UniProtKB-EC"/>
</dbReference>
<dbReference type="Proteomes" id="UP001224359">
    <property type="component" value="Unassembled WGS sequence"/>
</dbReference>
<comment type="function">
    <text evidence="1 9">Catalyzes the insertion of molybdate into adenylated molybdopterin with the concomitant release of AMP.</text>
</comment>
<dbReference type="SUPFAM" id="SSF63867">
    <property type="entry name" value="MoeA C-terminal domain-like"/>
    <property type="match status" value="1"/>
</dbReference>
<dbReference type="InterPro" id="IPR036425">
    <property type="entry name" value="MoaB/Mog-like_dom_sf"/>
</dbReference>
<dbReference type="CDD" id="cd00887">
    <property type="entry name" value="MoeA"/>
    <property type="match status" value="1"/>
</dbReference>
<dbReference type="Pfam" id="PF03454">
    <property type="entry name" value="MoeA_C"/>
    <property type="match status" value="1"/>
</dbReference>
<evidence type="ECO:0000256" key="6">
    <source>
        <dbReference type="ARBA" id="ARBA00022505"/>
    </source>
</evidence>
<dbReference type="NCBIfam" id="TIGR00177">
    <property type="entry name" value="molyb_syn"/>
    <property type="match status" value="1"/>
</dbReference>
<evidence type="ECO:0000256" key="8">
    <source>
        <dbReference type="ARBA" id="ARBA00047317"/>
    </source>
</evidence>
<dbReference type="SUPFAM" id="SSF53218">
    <property type="entry name" value="Molybdenum cofactor biosynthesis proteins"/>
    <property type="match status" value="1"/>
</dbReference>
<dbReference type="RefSeq" id="WP_306973861.1">
    <property type="nucleotide sequence ID" value="NZ_JAUSTQ010000001.1"/>
</dbReference>
<dbReference type="EMBL" id="JAUSTQ010000001">
    <property type="protein sequence ID" value="MDQ0158280.1"/>
    <property type="molecule type" value="Genomic_DNA"/>
</dbReference>
<evidence type="ECO:0000256" key="3">
    <source>
        <dbReference type="ARBA" id="ARBA00010763"/>
    </source>
</evidence>